<dbReference type="STRING" id="8364.ENSXETP00000008017"/>
<name>Q0VA27_XENTR</name>
<dbReference type="Proteomes" id="UP000008143">
    <property type="component" value="Chromosome 5"/>
</dbReference>
<dbReference type="CTD" id="54465"/>
<dbReference type="PANTHER" id="PTHR16434:SF2">
    <property type="entry name" value="EWING'S TUMOR-ASSOCIATED ANTIGEN 1"/>
    <property type="match status" value="1"/>
</dbReference>
<evidence type="ECO:0000313" key="5">
    <source>
        <dbReference type="Xenbase" id="XB-GENE-970719"/>
    </source>
</evidence>
<feature type="compositionally biased region" description="Polar residues" evidence="1">
    <location>
        <begin position="357"/>
        <end position="381"/>
    </location>
</feature>
<dbReference type="Pfam" id="PF15350">
    <property type="entry name" value="ETAA1"/>
    <property type="match status" value="1"/>
</dbReference>
<dbReference type="DNASU" id="779729"/>
<dbReference type="InterPro" id="IPR029406">
    <property type="entry name" value="ETAA1"/>
</dbReference>
<dbReference type="eggNOG" id="ENOG502QTMP">
    <property type="taxonomic scope" value="Eukaryota"/>
</dbReference>
<dbReference type="PaxDb" id="8364-ENSXETP00000059126"/>
<reference evidence="2" key="2">
    <citation type="submission" date="2006-08" db="EMBL/GenBank/DDBJ databases">
        <authorList>
            <consortium name="NIH - Xenopus Gene Collection (XGC) project"/>
        </authorList>
    </citation>
    <scope>NUCLEOTIDE SEQUENCE [LARGE SCALE MRNA]</scope>
    <source>
        <tissue evidence="2">Testes</tissue>
    </source>
</reference>
<dbReference type="OMA" id="CITGSMS"/>
<dbReference type="HOGENOM" id="CLU_015351_0_0_1"/>
<dbReference type="GO" id="GO:2000001">
    <property type="term" value="P:regulation of DNA damage checkpoint"/>
    <property type="evidence" value="ECO:0000318"/>
    <property type="project" value="GO_Central"/>
</dbReference>
<feature type="compositionally biased region" description="Polar residues" evidence="1">
    <location>
        <begin position="280"/>
        <end position="303"/>
    </location>
</feature>
<dbReference type="RefSeq" id="NP_001072276.1">
    <property type="nucleotide sequence ID" value="NM_001078808.1"/>
</dbReference>
<feature type="region of interest" description="Disordered" evidence="1">
    <location>
        <begin position="357"/>
        <end position="392"/>
    </location>
</feature>
<protein>
    <submittedName>
        <fullName evidence="2">ETAA16 protein</fullName>
    </submittedName>
    <submittedName>
        <fullName evidence="4">Ewing's tumor-associated antigen 1</fullName>
    </submittedName>
</protein>
<keyword evidence="3" id="KW-1185">Reference proteome</keyword>
<feature type="compositionally biased region" description="Basic residues" evidence="1">
    <location>
        <begin position="33"/>
        <end position="43"/>
    </location>
</feature>
<sequence length="825" mass="90842">MFKQRCGAAGCVRKVGTAPQEAALSGESTSYKKTPKRLSRSKHSSPAFNSPSNDIDQQHEIFWDPYSPTAFKIENGRRKKQTASKCTVEISDIVNRIAPKNEKPAAAAYLQMWIGDDAIPSTPVVARSRAKASLRPRSLHTEEELMKLARQFDRNFVEAIQPQEQQDLTSTDDKTVHLGAAQICETDTFLEDIPEEEVELALKSVSQSSQVSTSSHGQKSVDQDAEAALNALFDCSTQKVSGRLSQTLSDISLGSTHGLPVKDNAGEISLHNKGDGNKYRTPTRQNTSHSDSNSKVLHTSKTDGSIFPKERSKQTKSHGVSTTAAATSNSQDDFEDDWGNDFFEDDSFVMEITQNPNLIATPKSEQTNSKSYRSDLNSVGSKTFEKSKDSDKTMVSNKANNFKFVSQTSNARVDSQSIGKAENYVCPKTNKSENVSVPSTSNISQLCLSSQKNNSRQDRRTQSSSSLVYEKDAFTCGLYKKHSTNTEMLSVHSVPVKPSSCHVPQKQIHAPIPEKTSVQHDEWDDPKFSDDVLDMFCKSDSLWEANEDDDLLYQVCDDVERLTQAQVSNEGSNKVENTEVTGLNCAKTVMRTTKHAQPSQHYGQNKNGSQISQSFSATNKFSGNATRYNSSSNNNLQKIAAPSAVTGLSTCESVFTSNEKVGLSKTTLAPVRFGRFHSVPSASECTKTLLSDTQSRSVGNPQIATTTAKTSVAPSKFTFTRTKSSQIVPSHTFTGGTSDFKNTDFQDIAGNKSQRNTMAPKNKLPDHHFSLKRQLSDSSLLTSKVFVSEERNKKCSMEEIERKKQEALARRQMKLQASSSDTART</sequence>
<organism evidence="2">
    <name type="scientific">Xenopus tropicalis</name>
    <name type="common">Western clawed frog</name>
    <name type="synonym">Silurana tropicalis</name>
    <dbReference type="NCBI Taxonomy" id="8364"/>
    <lineage>
        <taxon>Eukaryota</taxon>
        <taxon>Metazoa</taxon>
        <taxon>Chordata</taxon>
        <taxon>Craniata</taxon>
        <taxon>Vertebrata</taxon>
        <taxon>Euteleostomi</taxon>
        <taxon>Amphibia</taxon>
        <taxon>Batrachia</taxon>
        <taxon>Anura</taxon>
        <taxon>Pipoidea</taxon>
        <taxon>Pipidae</taxon>
        <taxon>Xenopodinae</taxon>
        <taxon>Xenopus</taxon>
        <taxon>Silurana</taxon>
    </lineage>
</organism>
<feature type="region of interest" description="Disordered" evidence="1">
    <location>
        <begin position="252"/>
        <end position="336"/>
    </location>
</feature>
<dbReference type="AGR" id="Xenbase:XB-GENE-970719"/>
<dbReference type="GO" id="GO:0031297">
    <property type="term" value="P:replication fork processing"/>
    <property type="evidence" value="ECO:0000318"/>
    <property type="project" value="GO_Central"/>
</dbReference>
<dbReference type="Xenbase" id="XB-GENE-970719">
    <property type="gene designation" value="etaa1"/>
</dbReference>
<evidence type="ECO:0000256" key="1">
    <source>
        <dbReference type="SAM" id="MobiDB-lite"/>
    </source>
</evidence>
<feature type="compositionally biased region" description="Basic and acidic residues" evidence="1">
    <location>
        <begin position="383"/>
        <end position="392"/>
    </location>
</feature>
<dbReference type="GO" id="GO:0043596">
    <property type="term" value="C:nuclear replication fork"/>
    <property type="evidence" value="ECO:0000318"/>
    <property type="project" value="GO_Central"/>
</dbReference>
<dbReference type="GO" id="GO:0043539">
    <property type="term" value="F:protein serine/threonine kinase activator activity"/>
    <property type="evidence" value="ECO:0000318"/>
    <property type="project" value="GO_Central"/>
</dbReference>
<evidence type="ECO:0000313" key="3">
    <source>
        <dbReference type="Proteomes" id="UP000008143"/>
    </source>
</evidence>
<feature type="compositionally biased region" description="Polar residues" evidence="1">
    <location>
        <begin position="317"/>
        <end position="331"/>
    </location>
</feature>
<feature type="region of interest" description="Disordered" evidence="1">
    <location>
        <begin position="17"/>
        <end position="55"/>
    </location>
</feature>
<feature type="compositionally biased region" description="Polar residues" evidence="1">
    <location>
        <begin position="44"/>
        <end position="55"/>
    </location>
</feature>
<dbReference type="EMBL" id="BC121286">
    <property type="protein sequence ID" value="AAI21287.1"/>
    <property type="molecule type" value="mRNA"/>
</dbReference>
<dbReference type="GeneID" id="779729"/>
<accession>Q0VA27</accession>
<gene>
    <name evidence="2 4 5" type="primary">etaa1</name>
</gene>
<feature type="compositionally biased region" description="Polar residues" evidence="1">
    <location>
        <begin position="815"/>
        <end position="825"/>
    </location>
</feature>
<dbReference type="AlphaFoldDB" id="Q0VA27"/>
<dbReference type="OrthoDB" id="9378993at2759"/>
<evidence type="ECO:0000313" key="4">
    <source>
        <dbReference type="RefSeq" id="NP_001072276.1"/>
    </source>
</evidence>
<feature type="region of interest" description="Disordered" evidence="1">
    <location>
        <begin position="804"/>
        <end position="825"/>
    </location>
</feature>
<reference evidence="4" key="1">
    <citation type="journal article" date="2002" name="Dev. Dyn.">
        <title>Genetic and genomic tools for Xenopus research: The NIH Xenopus initiative.</title>
        <authorList>
            <person name="Klein S.L."/>
            <person name="Strausberg R.L."/>
            <person name="Wagner L."/>
            <person name="Pontius J."/>
            <person name="Clifton S.W."/>
            <person name="Richardson P."/>
        </authorList>
    </citation>
    <scope>NUCLEOTIDE SEQUENCE</scope>
</reference>
<dbReference type="GO" id="GO:0006974">
    <property type="term" value="P:DNA damage response"/>
    <property type="evidence" value="ECO:0000318"/>
    <property type="project" value="GO_Central"/>
</dbReference>
<dbReference type="KEGG" id="xtr:779729"/>
<proteinExistence type="evidence at transcript level"/>
<dbReference type="PANTHER" id="PTHR16434">
    <property type="entry name" value="EWING'S TUMOR-ASSOCIATED ANTIGEN 1 ETAA1"/>
    <property type="match status" value="1"/>
</dbReference>
<reference evidence="4" key="3">
    <citation type="submission" date="2025-04" db="UniProtKB">
        <authorList>
            <consortium name="RefSeq"/>
        </authorList>
    </citation>
    <scope>IDENTIFICATION</scope>
</reference>
<evidence type="ECO:0000313" key="2">
    <source>
        <dbReference type="EMBL" id="AAI21287.1"/>
    </source>
</evidence>
<dbReference type="PhylomeDB" id="Q0VA27"/>